<gene>
    <name evidence="2" type="ORF">DI563_03610</name>
</gene>
<dbReference type="Pfam" id="PF03401">
    <property type="entry name" value="TctC"/>
    <property type="match status" value="1"/>
</dbReference>
<dbReference type="Gene3D" id="3.40.190.150">
    <property type="entry name" value="Bordetella uptake gene, domain 1"/>
    <property type="match status" value="1"/>
</dbReference>
<evidence type="ECO:0008006" key="4">
    <source>
        <dbReference type="Google" id="ProtNLM"/>
    </source>
</evidence>
<protein>
    <recommendedName>
        <fullName evidence="4">Tripartite tricarboxylate transporter substrate binding protein</fullName>
    </recommendedName>
</protein>
<dbReference type="PIRSF" id="PIRSF017082">
    <property type="entry name" value="YflP"/>
    <property type="match status" value="1"/>
</dbReference>
<dbReference type="InterPro" id="IPR005064">
    <property type="entry name" value="BUG"/>
</dbReference>
<dbReference type="SUPFAM" id="SSF53850">
    <property type="entry name" value="Periplasmic binding protein-like II"/>
    <property type="match status" value="1"/>
</dbReference>
<dbReference type="Proteomes" id="UP000249135">
    <property type="component" value="Unassembled WGS sequence"/>
</dbReference>
<dbReference type="PANTHER" id="PTHR42928:SF5">
    <property type="entry name" value="BLR1237 PROTEIN"/>
    <property type="match status" value="1"/>
</dbReference>
<accession>A0A2W5QK81</accession>
<dbReference type="PROSITE" id="PS51318">
    <property type="entry name" value="TAT"/>
    <property type="match status" value="1"/>
</dbReference>
<dbReference type="InterPro" id="IPR006311">
    <property type="entry name" value="TAT_signal"/>
</dbReference>
<dbReference type="CDD" id="cd13578">
    <property type="entry name" value="PBP2_Bug27"/>
    <property type="match status" value="1"/>
</dbReference>
<dbReference type="Gene3D" id="3.40.190.10">
    <property type="entry name" value="Periplasmic binding protein-like II"/>
    <property type="match status" value="1"/>
</dbReference>
<dbReference type="EMBL" id="QFPP01000018">
    <property type="protein sequence ID" value="PZQ77464.1"/>
    <property type="molecule type" value="Genomic_DNA"/>
</dbReference>
<evidence type="ECO:0000256" key="1">
    <source>
        <dbReference type="ARBA" id="ARBA00006987"/>
    </source>
</evidence>
<evidence type="ECO:0000313" key="2">
    <source>
        <dbReference type="EMBL" id="PZQ77464.1"/>
    </source>
</evidence>
<comment type="caution">
    <text evidence="2">The sequence shown here is derived from an EMBL/GenBank/DDBJ whole genome shotgun (WGS) entry which is preliminary data.</text>
</comment>
<comment type="similarity">
    <text evidence="1">Belongs to the UPF0065 (bug) family.</text>
</comment>
<evidence type="ECO:0000313" key="3">
    <source>
        <dbReference type="Proteomes" id="UP000249135"/>
    </source>
</evidence>
<organism evidence="2 3">
    <name type="scientific">Variovorax paradoxus</name>
    <dbReference type="NCBI Taxonomy" id="34073"/>
    <lineage>
        <taxon>Bacteria</taxon>
        <taxon>Pseudomonadati</taxon>
        <taxon>Pseudomonadota</taxon>
        <taxon>Betaproteobacteria</taxon>
        <taxon>Burkholderiales</taxon>
        <taxon>Comamonadaceae</taxon>
        <taxon>Variovorax</taxon>
    </lineage>
</organism>
<proteinExistence type="inferred from homology"/>
<dbReference type="AlphaFoldDB" id="A0A2W5QK81"/>
<dbReference type="InterPro" id="IPR042100">
    <property type="entry name" value="Bug_dom1"/>
</dbReference>
<reference evidence="2 3" key="1">
    <citation type="submission" date="2017-08" db="EMBL/GenBank/DDBJ databases">
        <title>Infants hospitalized years apart are colonized by the same room-sourced microbial strains.</title>
        <authorList>
            <person name="Brooks B."/>
            <person name="Olm M.R."/>
            <person name="Firek B.A."/>
            <person name="Baker R."/>
            <person name="Thomas B.C."/>
            <person name="Morowitz M.J."/>
            <person name="Banfield J.F."/>
        </authorList>
    </citation>
    <scope>NUCLEOTIDE SEQUENCE [LARGE SCALE GENOMIC DNA]</scope>
    <source>
        <strain evidence="2">S2_005_003_R2_41</strain>
    </source>
</reference>
<dbReference type="PANTHER" id="PTHR42928">
    <property type="entry name" value="TRICARBOXYLATE-BINDING PROTEIN"/>
    <property type="match status" value="1"/>
</dbReference>
<name>A0A2W5QK81_VARPD</name>
<sequence length="342" mass="35935">MTPVDKSELSSFAQGIARRHVLLAAGGATASALAPWPAGAQDAAYPNKPVKVIVPWPAGGATDVLARILAERLTSKLGHNFFVDNRPGATGYIGTQAVISSPADGYTLLVMAPSLHTFHAAVAKTIPFDAVKDFTPVSAFAQFPSVLVVPANSPYNTVSDLLADARKRPEKLTFGSFGNGSAAHMIPELLSIFTKTKFLHVPYKGAAPAITDLLAGRLDFMMDSLPSPMPHIRSGRLKALAVTSKARSTLLPGVPTIAETMPGFDVILCIGLGAPAGTPASIANKLHDAVRQISLEPAYVEKLANLGSEPSSSGSPEAFRTFLSSQRELWTKVATQSGITLD</sequence>